<organism evidence="2 3">
    <name type="scientific">Engystomops pustulosus</name>
    <name type="common">Tungara frog</name>
    <name type="synonym">Physalaemus pustulosus</name>
    <dbReference type="NCBI Taxonomy" id="76066"/>
    <lineage>
        <taxon>Eukaryota</taxon>
        <taxon>Metazoa</taxon>
        <taxon>Chordata</taxon>
        <taxon>Craniata</taxon>
        <taxon>Vertebrata</taxon>
        <taxon>Euteleostomi</taxon>
        <taxon>Amphibia</taxon>
        <taxon>Batrachia</taxon>
        <taxon>Anura</taxon>
        <taxon>Neobatrachia</taxon>
        <taxon>Hyloidea</taxon>
        <taxon>Leptodactylidae</taxon>
        <taxon>Leiuperinae</taxon>
        <taxon>Engystomops</taxon>
    </lineage>
</organism>
<sequence>MLPRAVEHRSSTQEVNPCKNCTSSATSGAAAPEDFYLRNCGAANNSSPPKPSLAGNPDDSPNSAHVRMA</sequence>
<evidence type="ECO:0000256" key="1">
    <source>
        <dbReference type="SAM" id="MobiDB-lite"/>
    </source>
</evidence>
<dbReference type="AlphaFoldDB" id="A0AAV6YED1"/>
<keyword evidence="3" id="KW-1185">Reference proteome</keyword>
<protein>
    <recommendedName>
        <fullName evidence="4">Tyrosinase</fullName>
    </recommendedName>
</protein>
<evidence type="ECO:0000313" key="2">
    <source>
        <dbReference type="EMBL" id="KAG8535106.1"/>
    </source>
</evidence>
<proteinExistence type="predicted"/>
<feature type="compositionally biased region" description="Basic and acidic residues" evidence="1">
    <location>
        <begin position="1"/>
        <end position="11"/>
    </location>
</feature>
<accession>A0AAV6YED1</accession>
<comment type="caution">
    <text evidence="2">The sequence shown here is derived from an EMBL/GenBank/DDBJ whole genome shotgun (WGS) entry which is preliminary data.</text>
</comment>
<evidence type="ECO:0000313" key="3">
    <source>
        <dbReference type="Proteomes" id="UP000824782"/>
    </source>
</evidence>
<feature type="compositionally biased region" description="Polar residues" evidence="1">
    <location>
        <begin position="12"/>
        <end position="27"/>
    </location>
</feature>
<reference evidence="2" key="1">
    <citation type="thesis" date="2020" institute="ProQuest LLC" country="789 East Eisenhower Parkway, Ann Arbor, MI, USA">
        <title>Comparative Genomics and Chromosome Evolution.</title>
        <authorList>
            <person name="Mudd A.B."/>
        </authorList>
    </citation>
    <scope>NUCLEOTIDE SEQUENCE</scope>
    <source>
        <strain evidence="2">237g6f4</strain>
        <tissue evidence="2">Blood</tissue>
    </source>
</reference>
<evidence type="ECO:0008006" key="4">
    <source>
        <dbReference type="Google" id="ProtNLM"/>
    </source>
</evidence>
<dbReference type="EMBL" id="WNYA01078236">
    <property type="protein sequence ID" value="KAG8535106.1"/>
    <property type="molecule type" value="Genomic_DNA"/>
</dbReference>
<gene>
    <name evidence="2" type="ORF">GDO81_029415</name>
</gene>
<name>A0AAV6YED1_ENGPU</name>
<feature type="region of interest" description="Disordered" evidence="1">
    <location>
        <begin position="1"/>
        <end position="27"/>
    </location>
</feature>
<feature type="region of interest" description="Disordered" evidence="1">
    <location>
        <begin position="39"/>
        <end position="69"/>
    </location>
</feature>
<dbReference type="Proteomes" id="UP000824782">
    <property type="component" value="Unassembled WGS sequence"/>
</dbReference>